<sequence>MDMQIPDIYSQRNRIAESLARFLNEQSTPVTASAEYFERMFTAGTMESNPWKPVNVDVDDIKPEAFRIMLKWLYGRSLEDVLSEIEIPLMTDEISFYLIIFIDLLNACEKYNLQELKWLIEQLFDVFPSLRIYGYGF</sequence>
<dbReference type="AlphaFoldDB" id="A0A397STQ6"/>
<dbReference type="Gene3D" id="3.30.710.10">
    <property type="entry name" value="Potassium Channel Kv1.1, Chain A"/>
    <property type="match status" value="1"/>
</dbReference>
<dbReference type="InterPro" id="IPR000210">
    <property type="entry name" value="BTB/POZ_dom"/>
</dbReference>
<keyword evidence="3" id="KW-1185">Reference proteome</keyword>
<dbReference type="CDD" id="cd18186">
    <property type="entry name" value="BTB_POZ_ZBTB_KLHL-like"/>
    <property type="match status" value="1"/>
</dbReference>
<dbReference type="InterPro" id="IPR011333">
    <property type="entry name" value="SKP1/BTB/POZ_sf"/>
</dbReference>
<gene>
    <name evidence="2" type="ORF">C1645_826574</name>
</gene>
<dbReference type="Pfam" id="PF00651">
    <property type="entry name" value="BTB"/>
    <property type="match status" value="1"/>
</dbReference>
<dbReference type="Proteomes" id="UP000265703">
    <property type="component" value="Unassembled WGS sequence"/>
</dbReference>
<evidence type="ECO:0000313" key="2">
    <source>
        <dbReference type="EMBL" id="RIA88309.1"/>
    </source>
</evidence>
<dbReference type="OrthoDB" id="6359816at2759"/>
<dbReference type="PANTHER" id="PTHR24413">
    <property type="entry name" value="SPECKLE-TYPE POZ PROTEIN"/>
    <property type="match status" value="1"/>
</dbReference>
<protein>
    <recommendedName>
        <fullName evidence="1">BTB domain-containing protein</fullName>
    </recommendedName>
</protein>
<evidence type="ECO:0000313" key="3">
    <source>
        <dbReference type="Proteomes" id="UP000265703"/>
    </source>
</evidence>
<comment type="caution">
    <text evidence="2">The sequence shown here is derived from an EMBL/GenBank/DDBJ whole genome shotgun (WGS) entry which is preliminary data.</text>
</comment>
<evidence type="ECO:0000259" key="1">
    <source>
        <dbReference type="PROSITE" id="PS50097"/>
    </source>
</evidence>
<reference evidence="2 3" key="1">
    <citation type="submission" date="2018-06" db="EMBL/GenBank/DDBJ databases">
        <title>Comparative genomics reveals the genomic features of Rhizophagus irregularis, R. cerebriforme, R. diaphanum and Gigaspora rosea, and their symbiotic lifestyle signature.</title>
        <authorList>
            <person name="Morin E."/>
            <person name="San Clemente H."/>
            <person name="Chen E.C.H."/>
            <person name="De La Providencia I."/>
            <person name="Hainaut M."/>
            <person name="Kuo A."/>
            <person name="Kohler A."/>
            <person name="Murat C."/>
            <person name="Tang N."/>
            <person name="Roy S."/>
            <person name="Loubradou J."/>
            <person name="Henrissat B."/>
            <person name="Grigoriev I.V."/>
            <person name="Corradi N."/>
            <person name="Roux C."/>
            <person name="Martin F.M."/>
        </authorList>
    </citation>
    <scope>NUCLEOTIDE SEQUENCE [LARGE SCALE GENOMIC DNA]</scope>
    <source>
        <strain evidence="2 3">DAOM 227022</strain>
    </source>
</reference>
<organism evidence="2 3">
    <name type="scientific">Glomus cerebriforme</name>
    <dbReference type="NCBI Taxonomy" id="658196"/>
    <lineage>
        <taxon>Eukaryota</taxon>
        <taxon>Fungi</taxon>
        <taxon>Fungi incertae sedis</taxon>
        <taxon>Mucoromycota</taxon>
        <taxon>Glomeromycotina</taxon>
        <taxon>Glomeromycetes</taxon>
        <taxon>Glomerales</taxon>
        <taxon>Glomeraceae</taxon>
        <taxon>Glomus</taxon>
    </lineage>
</organism>
<dbReference type="SUPFAM" id="SSF54695">
    <property type="entry name" value="POZ domain"/>
    <property type="match status" value="1"/>
</dbReference>
<proteinExistence type="predicted"/>
<name>A0A397STQ6_9GLOM</name>
<dbReference type="STRING" id="658196.A0A397STQ6"/>
<feature type="domain" description="BTB" evidence="1">
    <location>
        <begin position="30"/>
        <end position="74"/>
    </location>
</feature>
<dbReference type="EMBL" id="QKYT01000270">
    <property type="protein sequence ID" value="RIA88309.1"/>
    <property type="molecule type" value="Genomic_DNA"/>
</dbReference>
<dbReference type="PROSITE" id="PS50097">
    <property type="entry name" value="BTB"/>
    <property type="match status" value="1"/>
</dbReference>
<accession>A0A397STQ6</accession>